<proteinExistence type="predicted"/>
<keyword evidence="1" id="KW-1133">Transmembrane helix</keyword>
<evidence type="ECO:0000313" key="2">
    <source>
        <dbReference type="EMBL" id="SUZ66501.1"/>
    </source>
</evidence>
<feature type="non-terminal residue" evidence="2">
    <location>
        <position position="1"/>
    </location>
</feature>
<organism evidence="2">
    <name type="scientific">marine metagenome</name>
    <dbReference type="NCBI Taxonomy" id="408172"/>
    <lineage>
        <taxon>unclassified sequences</taxon>
        <taxon>metagenomes</taxon>
        <taxon>ecological metagenomes</taxon>
    </lineage>
</organism>
<reference evidence="2" key="1">
    <citation type="submission" date="2018-05" db="EMBL/GenBank/DDBJ databases">
        <authorList>
            <person name="Lanie J.A."/>
            <person name="Ng W.-L."/>
            <person name="Kazmierczak K.M."/>
            <person name="Andrzejewski T.M."/>
            <person name="Davidsen T.M."/>
            <person name="Wayne K.J."/>
            <person name="Tettelin H."/>
            <person name="Glass J.I."/>
            <person name="Rusch D."/>
            <person name="Podicherti R."/>
            <person name="Tsui H.-C.T."/>
            <person name="Winkler M.E."/>
        </authorList>
    </citation>
    <scope>NUCLEOTIDE SEQUENCE</scope>
</reference>
<feature type="transmembrane region" description="Helical" evidence="1">
    <location>
        <begin position="24"/>
        <end position="41"/>
    </location>
</feature>
<evidence type="ECO:0000256" key="1">
    <source>
        <dbReference type="SAM" id="Phobius"/>
    </source>
</evidence>
<accession>A0A381PHK8</accession>
<sequence>VDGTENPVTEKRTVYFECNSGCTLIESMLLLVVVSVILLVAQRPLLEFHRVSISRAVKSSVAGRLSKFLEFAQI</sequence>
<keyword evidence="1" id="KW-0472">Membrane</keyword>
<protein>
    <recommendedName>
        <fullName evidence="3">Prepilin-type N-terminal cleavage/methylation domain-containing protein</fullName>
    </recommendedName>
</protein>
<evidence type="ECO:0008006" key="3">
    <source>
        <dbReference type="Google" id="ProtNLM"/>
    </source>
</evidence>
<name>A0A381PHK8_9ZZZZ</name>
<gene>
    <name evidence="2" type="ORF">METZ01_LOCUS19355</name>
</gene>
<keyword evidence="1" id="KW-0812">Transmembrane</keyword>
<dbReference type="AlphaFoldDB" id="A0A381PHK8"/>
<dbReference type="EMBL" id="UINC01000985">
    <property type="protein sequence ID" value="SUZ66501.1"/>
    <property type="molecule type" value="Genomic_DNA"/>
</dbReference>